<keyword evidence="2" id="KW-1185">Reference proteome</keyword>
<comment type="caution">
    <text evidence="1">The sequence shown here is derived from an EMBL/GenBank/DDBJ whole genome shotgun (WGS) entry which is preliminary data.</text>
</comment>
<dbReference type="AlphaFoldDB" id="X6ME27"/>
<dbReference type="EMBL" id="ASPP01021670">
    <property type="protein sequence ID" value="ETO12159.1"/>
    <property type="molecule type" value="Genomic_DNA"/>
</dbReference>
<gene>
    <name evidence="1" type="ORF">RFI_25215</name>
</gene>
<sequence>MRLSLDDCYIVLEETEVNPATSKKKIKHTDKLPIVEKIDVNNVSYLYRSANDSNDASANISQTDHFLHEYPPSLSNAIANNEALIHDCLEATIICQNRNGASILDEEILGINKTTKDMDMQHISQLH</sequence>
<name>X6ME27_RETFI</name>
<accession>X6ME27</accession>
<evidence type="ECO:0000313" key="1">
    <source>
        <dbReference type="EMBL" id="ETO12159.1"/>
    </source>
</evidence>
<organism evidence="1 2">
    <name type="scientific">Reticulomyxa filosa</name>
    <dbReference type="NCBI Taxonomy" id="46433"/>
    <lineage>
        <taxon>Eukaryota</taxon>
        <taxon>Sar</taxon>
        <taxon>Rhizaria</taxon>
        <taxon>Retaria</taxon>
        <taxon>Foraminifera</taxon>
        <taxon>Monothalamids</taxon>
        <taxon>Reticulomyxidae</taxon>
        <taxon>Reticulomyxa</taxon>
    </lineage>
</organism>
<proteinExistence type="predicted"/>
<reference evidence="1 2" key="1">
    <citation type="journal article" date="2013" name="Curr. Biol.">
        <title>The Genome of the Foraminiferan Reticulomyxa filosa.</title>
        <authorList>
            <person name="Glockner G."/>
            <person name="Hulsmann N."/>
            <person name="Schleicher M."/>
            <person name="Noegel A.A."/>
            <person name="Eichinger L."/>
            <person name="Gallinger C."/>
            <person name="Pawlowski J."/>
            <person name="Sierra R."/>
            <person name="Euteneuer U."/>
            <person name="Pillet L."/>
            <person name="Moustafa A."/>
            <person name="Platzer M."/>
            <person name="Groth M."/>
            <person name="Szafranski K."/>
            <person name="Schliwa M."/>
        </authorList>
    </citation>
    <scope>NUCLEOTIDE SEQUENCE [LARGE SCALE GENOMIC DNA]</scope>
</reference>
<dbReference type="Proteomes" id="UP000023152">
    <property type="component" value="Unassembled WGS sequence"/>
</dbReference>
<evidence type="ECO:0000313" key="2">
    <source>
        <dbReference type="Proteomes" id="UP000023152"/>
    </source>
</evidence>
<protein>
    <submittedName>
        <fullName evidence="1">Uncharacterized protein</fullName>
    </submittedName>
</protein>